<dbReference type="PANTHER" id="PTHR18962:SF0">
    <property type="entry name" value="COILED-COIL DOMAIN-CONTAINING PROTEIN 39"/>
    <property type="match status" value="1"/>
</dbReference>
<dbReference type="EMBL" id="RRYP01002949">
    <property type="protein sequence ID" value="TNV84269.1"/>
    <property type="molecule type" value="Genomic_DNA"/>
</dbReference>
<evidence type="ECO:0000256" key="1">
    <source>
        <dbReference type="ARBA" id="ARBA00023054"/>
    </source>
</evidence>
<dbReference type="OrthoDB" id="10259720at2759"/>
<name>A0A8J8P170_HALGN</name>
<feature type="compositionally biased region" description="Basic and acidic residues" evidence="3">
    <location>
        <begin position="362"/>
        <end position="385"/>
    </location>
</feature>
<protein>
    <recommendedName>
        <fullName evidence="6">Coiled-coil domain-containing protein 39</fullName>
    </recommendedName>
</protein>
<feature type="coiled-coil region" evidence="2">
    <location>
        <begin position="432"/>
        <end position="555"/>
    </location>
</feature>
<evidence type="ECO:0000313" key="4">
    <source>
        <dbReference type="EMBL" id="TNV84269.1"/>
    </source>
</evidence>
<feature type="coiled-coil region" evidence="2">
    <location>
        <begin position="166"/>
        <end position="200"/>
    </location>
</feature>
<dbReference type="InterPro" id="IPR033290">
    <property type="entry name" value="CCDC39"/>
</dbReference>
<feature type="region of interest" description="Disordered" evidence="3">
    <location>
        <begin position="362"/>
        <end position="386"/>
    </location>
</feature>
<dbReference type="GO" id="GO:0005930">
    <property type="term" value="C:axoneme"/>
    <property type="evidence" value="ECO:0007669"/>
    <property type="project" value="InterPro"/>
</dbReference>
<keyword evidence="5" id="KW-1185">Reference proteome</keyword>
<evidence type="ECO:0000256" key="3">
    <source>
        <dbReference type="SAM" id="MobiDB-lite"/>
    </source>
</evidence>
<evidence type="ECO:0000256" key="2">
    <source>
        <dbReference type="SAM" id="Coils"/>
    </source>
</evidence>
<feature type="coiled-coil region" evidence="2">
    <location>
        <begin position="673"/>
        <end position="807"/>
    </location>
</feature>
<evidence type="ECO:0008006" key="6">
    <source>
        <dbReference type="Google" id="ProtNLM"/>
    </source>
</evidence>
<feature type="coiled-coil region" evidence="2">
    <location>
        <begin position="22"/>
        <end position="137"/>
    </location>
</feature>
<evidence type="ECO:0000313" key="5">
    <source>
        <dbReference type="Proteomes" id="UP000785679"/>
    </source>
</evidence>
<reference evidence="4" key="1">
    <citation type="submission" date="2019-06" db="EMBL/GenBank/DDBJ databases">
        <authorList>
            <person name="Zheng W."/>
        </authorList>
    </citation>
    <scope>NUCLEOTIDE SEQUENCE</scope>
    <source>
        <strain evidence="4">QDHG01</strain>
    </source>
</reference>
<feature type="region of interest" description="Disordered" evidence="3">
    <location>
        <begin position="871"/>
        <end position="895"/>
    </location>
</feature>
<dbReference type="PANTHER" id="PTHR18962">
    <property type="entry name" value="COILED-COIL DOMAIN-CONTAINING PROTEIN 39"/>
    <property type="match status" value="1"/>
</dbReference>
<dbReference type="Proteomes" id="UP000785679">
    <property type="component" value="Unassembled WGS sequence"/>
</dbReference>
<proteinExistence type="predicted"/>
<accession>A0A8J8P170</accession>
<keyword evidence="1 2" id="KW-0175">Coiled coil</keyword>
<comment type="caution">
    <text evidence="4">The sequence shown here is derived from an EMBL/GenBank/DDBJ whole genome shotgun (WGS) entry which is preliminary data.</text>
</comment>
<dbReference type="AlphaFoldDB" id="A0A8J8P170"/>
<dbReference type="GO" id="GO:0060285">
    <property type="term" value="P:cilium-dependent cell motility"/>
    <property type="evidence" value="ECO:0007669"/>
    <property type="project" value="TreeGrafter"/>
</dbReference>
<sequence length="895" mass="104886">MADDVVDTIAQYDLDDDFPDYANEQNKELNQIVREKVRLVAQLGLEIEEHQDRLKILDEHLKSVQMELVHTQSLVDVKNKEIESEEHLKQVAERQSGRLKNEIEKLEQRVADQQDRLNNIQNMIFKANEKMDQFKLEMNWNQEELEQWALAARQKEEDNLTLEKYRRADEAKIKELTLNIEKLTIEVARKSKELEQEVTETQAAQIELDKTAEEFKRLHAERHQLYLQWQDTVDNSRKRDELINETGESYGSAKEFLDKKKVDLEDHKKKLDREKENNKELESNIAGEERQLTKIRESLAKFEEERNNLEGEVAILRNQLSAFATELSHKRINVSSLNQVLGERMQRLDAAKKKYQATKERLSAEKNAQDNLERANKASENEYKESNNMLSEVDKEIRLQKETLFKESQTLFKLRAEQANLIGDISGTLSASRNLQANIIKLKQEQQRQQELLYNAEFQIQQMERKVSRASGERSQEETKRLQQEILEVQEELDRKKESLQKLSISNKQLEDERRNIERTINKIKDQRFTLTSQIQELKLENEMANGDLEKVLKVKEKTLVQHDCMKLEIKKLRDTVNVEADRVYGLENRKYQLEMSMEEREKEIQVHKDILVSELKAAEEERHKVAVELQLRKNKVKNLRIKYEGLVQKSQSSSGEVESVGEHSQAYYVIKAAQEKEELQRYGDELDGKIRKCEKEIKALANTLDHLKMRNKNYRDKFQQGAEGADLEKKQILEDQCRAASETLFKKRRELQKLQKDYDEDARRLMEIKTKQQQLQKQAAEQSMGRERIDKEIAEQMDKIQRAQKSFQAKLNNVRAVRGPDFENSKENYEILTEVEALKNKHLLGSLQLIIQEFPDFAQVLEGPLSENGIKIPSRPVSQGENRPATGSSQRSLR</sequence>
<gene>
    <name evidence="4" type="ORF">FGO68_gene8687</name>
</gene>
<dbReference type="GO" id="GO:0003341">
    <property type="term" value="P:cilium movement"/>
    <property type="evidence" value="ECO:0007669"/>
    <property type="project" value="InterPro"/>
</dbReference>
<dbReference type="Pfam" id="PF24161">
    <property type="entry name" value="CCDC39"/>
    <property type="match status" value="1"/>
</dbReference>
<dbReference type="GO" id="GO:0036159">
    <property type="term" value="P:inner dynein arm assembly"/>
    <property type="evidence" value="ECO:0007669"/>
    <property type="project" value="InterPro"/>
</dbReference>
<organism evidence="4 5">
    <name type="scientific">Halteria grandinella</name>
    <dbReference type="NCBI Taxonomy" id="5974"/>
    <lineage>
        <taxon>Eukaryota</taxon>
        <taxon>Sar</taxon>
        <taxon>Alveolata</taxon>
        <taxon>Ciliophora</taxon>
        <taxon>Intramacronucleata</taxon>
        <taxon>Spirotrichea</taxon>
        <taxon>Stichotrichia</taxon>
        <taxon>Sporadotrichida</taxon>
        <taxon>Halteriidae</taxon>
        <taxon>Halteria</taxon>
    </lineage>
</organism>
<feature type="compositionally biased region" description="Polar residues" evidence="3">
    <location>
        <begin position="877"/>
        <end position="895"/>
    </location>
</feature>